<organism evidence="1">
    <name type="scientific">viral metagenome</name>
    <dbReference type="NCBI Taxonomy" id="1070528"/>
    <lineage>
        <taxon>unclassified sequences</taxon>
        <taxon>metagenomes</taxon>
        <taxon>organismal metagenomes</taxon>
    </lineage>
</organism>
<protein>
    <recommendedName>
        <fullName evidence="2">HD domain-containing protein</fullName>
    </recommendedName>
</protein>
<name>A0A6C0H296_9ZZZZ</name>
<accession>A0A6C0H296</accession>
<sequence>MNVLNYAHEIYNSEIKNKPFLEQHQRVIYTAAILHDMCDKKYMDEMEGITEINKYLQEDMTPIELDITKKIITTMSYSKVKRDGFPELGEFQDAYHIVREADLLTAYDFDRCMIYNMHRKNGNIMDAYNEATELFCNRVLRHNDDKLFLTEYSKQLSQVLHYDALSRMNTWKNIVRMQLL</sequence>
<proteinExistence type="predicted"/>
<evidence type="ECO:0000313" key="1">
    <source>
        <dbReference type="EMBL" id="QHT74668.1"/>
    </source>
</evidence>
<evidence type="ECO:0008006" key="2">
    <source>
        <dbReference type="Google" id="ProtNLM"/>
    </source>
</evidence>
<dbReference type="EMBL" id="MN739854">
    <property type="protein sequence ID" value="QHT74668.1"/>
    <property type="molecule type" value="Genomic_DNA"/>
</dbReference>
<reference evidence="1" key="1">
    <citation type="journal article" date="2020" name="Nature">
        <title>Giant virus diversity and host interactions through global metagenomics.</title>
        <authorList>
            <person name="Schulz F."/>
            <person name="Roux S."/>
            <person name="Paez-Espino D."/>
            <person name="Jungbluth S."/>
            <person name="Walsh D.A."/>
            <person name="Denef V.J."/>
            <person name="McMahon K.D."/>
            <person name="Konstantinidis K.T."/>
            <person name="Eloe-Fadrosh E.A."/>
            <person name="Kyrpides N.C."/>
            <person name="Woyke T."/>
        </authorList>
    </citation>
    <scope>NUCLEOTIDE SEQUENCE</scope>
    <source>
        <strain evidence="1">GVMAG-M-3300023179-59</strain>
    </source>
</reference>
<dbReference type="AlphaFoldDB" id="A0A6C0H296"/>
<dbReference type="Gene3D" id="1.10.3210.10">
    <property type="entry name" value="Hypothetical protein af1432"/>
    <property type="match status" value="1"/>
</dbReference>
<dbReference type="SUPFAM" id="SSF109604">
    <property type="entry name" value="HD-domain/PDEase-like"/>
    <property type="match status" value="1"/>
</dbReference>